<protein>
    <submittedName>
        <fullName evidence="1">Uncharacterized protein</fullName>
    </submittedName>
</protein>
<proteinExistence type="predicted"/>
<keyword evidence="2" id="KW-1185">Reference proteome</keyword>
<dbReference type="AlphaFoldDB" id="A0A5J4ZFZ2"/>
<gene>
    <name evidence="1" type="ORF">F0562_016544</name>
</gene>
<evidence type="ECO:0000313" key="1">
    <source>
        <dbReference type="EMBL" id="KAA8516251.1"/>
    </source>
</evidence>
<sequence>MIDDSDDGLVNMGSIYSDGDEYINEVVKLVMTCTHVYIYIYTHTRTYKSLINFTNFGRIKLEMMVPCRIADIATVFMSLGVELLSEVLKERNLKIRDIRPEGECEPLKGDAIDL</sequence>
<organism evidence="1 2">
    <name type="scientific">Nyssa sinensis</name>
    <dbReference type="NCBI Taxonomy" id="561372"/>
    <lineage>
        <taxon>Eukaryota</taxon>
        <taxon>Viridiplantae</taxon>
        <taxon>Streptophyta</taxon>
        <taxon>Embryophyta</taxon>
        <taxon>Tracheophyta</taxon>
        <taxon>Spermatophyta</taxon>
        <taxon>Magnoliopsida</taxon>
        <taxon>eudicotyledons</taxon>
        <taxon>Gunneridae</taxon>
        <taxon>Pentapetalae</taxon>
        <taxon>asterids</taxon>
        <taxon>Cornales</taxon>
        <taxon>Nyssaceae</taxon>
        <taxon>Nyssa</taxon>
    </lineage>
</organism>
<reference evidence="1 2" key="1">
    <citation type="submission" date="2019-09" db="EMBL/GenBank/DDBJ databases">
        <title>A chromosome-level genome assembly of the Chinese tupelo Nyssa sinensis.</title>
        <authorList>
            <person name="Yang X."/>
            <person name="Kang M."/>
            <person name="Yang Y."/>
            <person name="Xiong H."/>
            <person name="Wang M."/>
            <person name="Zhang Z."/>
            <person name="Wang Z."/>
            <person name="Wu H."/>
            <person name="Ma T."/>
            <person name="Liu J."/>
            <person name="Xi Z."/>
        </authorList>
    </citation>
    <scope>NUCLEOTIDE SEQUENCE [LARGE SCALE GENOMIC DNA]</scope>
    <source>
        <strain evidence="1">J267</strain>
        <tissue evidence="1">Leaf</tissue>
    </source>
</reference>
<dbReference type="EMBL" id="CM018051">
    <property type="protein sequence ID" value="KAA8516251.1"/>
    <property type="molecule type" value="Genomic_DNA"/>
</dbReference>
<name>A0A5J4ZFZ2_9ASTE</name>
<accession>A0A5J4ZFZ2</accession>
<dbReference type="Proteomes" id="UP000325577">
    <property type="component" value="Linkage Group LG8"/>
</dbReference>
<evidence type="ECO:0000313" key="2">
    <source>
        <dbReference type="Proteomes" id="UP000325577"/>
    </source>
</evidence>